<comment type="caution">
    <text evidence="1">The sequence shown here is derived from an EMBL/GenBank/DDBJ whole genome shotgun (WGS) entry which is preliminary data.</text>
</comment>
<feature type="non-terminal residue" evidence="1">
    <location>
        <position position="102"/>
    </location>
</feature>
<dbReference type="AlphaFoldDB" id="A0A6A0AA00"/>
<organism evidence="1 2">
    <name type="scientific">Haematococcus lacustris</name>
    <name type="common">Green alga</name>
    <name type="synonym">Haematococcus pluvialis</name>
    <dbReference type="NCBI Taxonomy" id="44745"/>
    <lineage>
        <taxon>Eukaryota</taxon>
        <taxon>Viridiplantae</taxon>
        <taxon>Chlorophyta</taxon>
        <taxon>core chlorophytes</taxon>
        <taxon>Chlorophyceae</taxon>
        <taxon>CS clade</taxon>
        <taxon>Chlamydomonadales</taxon>
        <taxon>Haematococcaceae</taxon>
        <taxon>Haematococcus</taxon>
    </lineage>
</organism>
<evidence type="ECO:0000313" key="1">
    <source>
        <dbReference type="EMBL" id="GFH29579.1"/>
    </source>
</evidence>
<keyword evidence="2" id="KW-1185">Reference proteome</keyword>
<evidence type="ECO:0000313" key="2">
    <source>
        <dbReference type="Proteomes" id="UP000485058"/>
    </source>
</evidence>
<reference evidence="1 2" key="1">
    <citation type="submission" date="2020-02" db="EMBL/GenBank/DDBJ databases">
        <title>Draft genome sequence of Haematococcus lacustris strain NIES-144.</title>
        <authorList>
            <person name="Morimoto D."/>
            <person name="Nakagawa S."/>
            <person name="Yoshida T."/>
            <person name="Sawayama S."/>
        </authorList>
    </citation>
    <scope>NUCLEOTIDE SEQUENCE [LARGE SCALE GENOMIC DNA]</scope>
    <source>
        <strain evidence="1 2">NIES-144</strain>
    </source>
</reference>
<protein>
    <submittedName>
        <fullName evidence="1">AMP-binding domain-containing protein</fullName>
    </submittedName>
</protein>
<name>A0A6A0AA00_HAELA</name>
<dbReference type="InterPro" id="IPR052987">
    <property type="entry name" value="Chloroplast_AMP-bd_Enzymes"/>
</dbReference>
<dbReference type="EMBL" id="BLLF01004423">
    <property type="protein sequence ID" value="GFH29579.1"/>
    <property type="molecule type" value="Genomic_DNA"/>
</dbReference>
<accession>A0A6A0AA00</accession>
<gene>
    <name evidence="1" type="ORF">HaLaN_28264</name>
</gene>
<dbReference type="GO" id="GO:0008922">
    <property type="term" value="F:long-chain fatty acid [acyl-carrier-protein] ligase activity"/>
    <property type="evidence" value="ECO:0007669"/>
    <property type="project" value="TreeGrafter"/>
</dbReference>
<dbReference type="GO" id="GO:0009507">
    <property type="term" value="C:chloroplast"/>
    <property type="evidence" value="ECO:0007669"/>
    <property type="project" value="TreeGrafter"/>
</dbReference>
<sequence>RTCAYYIFSRGGLQVITTIRKFRDDLTAFPPDHLVCVPLVLDTLHARVMQRLRSAPLLRRQLASLLLAVSTAYVRACRVTGGLELRYACSATPWHVLLGASL</sequence>
<dbReference type="GO" id="GO:0030497">
    <property type="term" value="P:fatty acid elongation"/>
    <property type="evidence" value="ECO:0007669"/>
    <property type="project" value="TreeGrafter"/>
</dbReference>
<dbReference type="Proteomes" id="UP000485058">
    <property type="component" value="Unassembled WGS sequence"/>
</dbReference>
<proteinExistence type="predicted"/>
<dbReference type="PANTHER" id="PTHR43813">
    <property type="entry name" value="ACYL-ACTIVATING ENZYME 16, CHLOROPLASTIC-RELATED"/>
    <property type="match status" value="1"/>
</dbReference>
<feature type="non-terminal residue" evidence="1">
    <location>
        <position position="1"/>
    </location>
</feature>
<dbReference type="PANTHER" id="PTHR43813:SF1">
    <property type="entry name" value="ACYL-ACTIVATING ENZYME 16, CHLOROPLASTIC-RELATED"/>
    <property type="match status" value="1"/>
</dbReference>